<evidence type="ECO:0000313" key="3">
    <source>
        <dbReference type="Proteomes" id="UP000236754"/>
    </source>
</evidence>
<dbReference type="PANTHER" id="PTHR35983">
    <property type="entry name" value="UPF0166 PROTEIN TM_0021"/>
    <property type="match status" value="1"/>
</dbReference>
<name>A0A1H6DQW1_9ACTN</name>
<dbReference type="OrthoDB" id="4221079at2"/>
<reference evidence="2 3" key="1">
    <citation type="submission" date="2016-10" db="EMBL/GenBank/DDBJ databases">
        <authorList>
            <person name="de Groot N.N."/>
        </authorList>
    </citation>
    <scope>NUCLEOTIDE SEQUENCE [LARGE SCALE GENOMIC DNA]</scope>
    <source>
        <strain evidence="2 3">CGMCC 4.2023</strain>
    </source>
</reference>
<evidence type="ECO:0008006" key="4">
    <source>
        <dbReference type="Google" id="ProtNLM"/>
    </source>
</evidence>
<organism evidence="2 3">
    <name type="scientific">Actinacidiphila yanglinensis</name>
    <dbReference type="NCBI Taxonomy" id="310779"/>
    <lineage>
        <taxon>Bacteria</taxon>
        <taxon>Bacillati</taxon>
        <taxon>Actinomycetota</taxon>
        <taxon>Actinomycetes</taxon>
        <taxon>Kitasatosporales</taxon>
        <taxon>Streptomycetaceae</taxon>
        <taxon>Actinacidiphila</taxon>
    </lineage>
</organism>
<dbReference type="RefSeq" id="WP_103889316.1">
    <property type="nucleotide sequence ID" value="NZ_FNVU01000018.1"/>
</dbReference>
<dbReference type="EMBL" id="FNVU01000018">
    <property type="protein sequence ID" value="SEG87073.1"/>
    <property type="molecule type" value="Genomic_DNA"/>
</dbReference>
<proteinExistence type="inferred from homology"/>
<dbReference type="Pfam" id="PF02641">
    <property type="entry name" value="DUF190"/>
    <property type="match status" value="1"/>
</dbReference>
<accession>A0A1H6DQW1</accession>
<dbReference type="InterPro" id="IPR003793">
    <property type="entry name" value="UPF0166"/>
</dbReference>
<keyword evidence="3" id="KW-1185">Reference proteome</keyword>
<protein>
    <recommendedName>
        <fullName evidence="4">DUF190 domain-containing protein</fullName>
    </recommendedName>
</protein>
<dbReference type="InterPro" id="IPR011322">
    <property type="entry name" value="N-reg_PII-like_a/b"/>
</dbReference>
<dbReference type="InterPro" id="IPR015867">
    <property type="entry name" value="N-reg_PII/ATP_PRibTrfase_C"/>
</dbReference>
<evidence type="ECO:0000313" key="2">
    <source>
        <dbReference type="EMBL" id="SEG87073.1"/>
    </source>
</evidence>
<dbReference type="SUPFAM" id="SSF54913">
    <property type="entry name" value="GlnB-like"/>
    <property type="match status" value="1"/>
</dbReference>
<sequence>MLPEGPAARLTIHLTGGALWHHRPAYAEIVHRARRAGLPGASALEAIEGFGAHLRVHQEHASRLREHCPVAVVIIDEEHRLRTFLAGLDDILAVTGVAVMDAVHIHAPRSP</sequence>
<evidence type="ECO:0000256" key="1">
    <source>
        <dbReference type="ARBA" id="ARBA00010554"/>
    </source>
</evidence>
<comment type="similarity">
    <text evidence="1">Belongs to the UPF0166 family.</text>
</comment>
<dbReference type="Proteomes" id="UP000236754">
    <property type="component" value="Unassembled WGS sequence"/>
</dbReference>
<gene>
    <name evidence="2" type="ORF">SAMN05216223_11833</name>
</gene>
<dbReference type="Gene3D" id="3.30.70.120">
    <property type="match status" value="1"/>
</dbReference>
<dbReference type="AlphaFoldDB" id="A0A1H6DQW1"/>
<dbReference type="PANTHER" id="PTHR35983:SF1">
    <property type="entry name" value="UPF0166 PROTEIN TM_0021"/>
    <property type="match status" value="1"/>
</dbReference>